<organism evidence="2 3">
    <name type="scientific">Anatilimnocola aggregata</name>
    <dbReference type="NCBI Taxonomy" id="2528021"/>
    <lineage>
        <taxon>Bacteria</taxon>
        <taxon>Pseudomonadati</taxon>
        <taxon>Planctomycetota</taxon>
        <taxon>Planctomycetia</taxon>
        <taxon>Pirellulales</taxon>
        <taxon>Pirellulaceae</taxon>
        <taxon>Anatilimnocola</taxon>
    </lineage>
</organism>
<dbReference type="KEGG" id="aagg:ETAA8_38840"/>
<dbReference type="InterPro" id="IPR011990">
    <property type="entry name" value="TPR-like_helical_dom_sf"/>
</dbReference>
<dbReference type="Pfam" id="PF14559">
    <property type="entry name" value="TPR_19"/>
    <property type="match status" value="1"/>
</dbReference>
<evidence type="ECO:0000313" key="3">
    <source>
        <dbReference type="Proteomes" id="UP000315017"/>
    </source>
</evidence>
<dbReference type="EMBL" id="CP036274">
    <property type="protein sequence ID" value="QDU28779.1"/>
    <property type="molecule type" value="Genomic_DNA"/>
</dbReference>
<dbReference type="Proteomes" id="UP000315017">
    <property type="component" value="Chromosome"/>
</dbReference>
<dbReference type="Gene3D" id="1.25.40.10">
    <property type="entry name" value="Tetratricopeptide repeat domain"/>
    <property type="match status" value="1"/>
</dbReference>
<name>A0A517YEX9_9BACT</name>
<keyword evidence="3" id="KW-1185">Reference proteome</keyword>
<dbReference type="OrthoDB" id="9766687at2"/>
<dbReference type="AlphaFoldDB" id="A0A517YEX9"/>
<protein>
    <submittedName>
        <fullName evidence="2">Uncharacterized protein</fullName>
    </submittedName>
</protein>
<dbReference type="RefSeq" id="WP_145091639.1">
    <property type="nucleotide sequence ID" value="NZ_CP036274.1"/>
</dbReference>
<feature type="signal peptide" evidence="1">
    <location>
        <begin position="1"/>
        <end position="20"/>
    </location>
</feature>
<reference evidence="2 3" key="1">
    <citation type="submission" date="2019-02" db="EMBL/GenBank/DDBJ databases">
        <title>Deep-cultivation of Planctomycetes and their phenomic and genomic characterization uncovers novel biology.</title>
        <authorList>
            <person name="Wiegand S."/>
            <person name="Jogler M."/>
            <person name="Boedeker C."/>
            <person name="Pinto D."/>
            <person name="Vollmers J."/>
            <person name="Rivas-Marin E."/>
            <person name="Kohn T."/>
            <person name="Peeters S.H."/>
            <person name="Heuer A."/>
            <person name="Rast P."/>
            <person name="Oberbeckmann S."/>
            <person name="Bunk B."/>
            <person name="Jeske O."/>
            <person name="Meyerdierks A."/>
            <person name="Storesund J.E."/>
            <person name="Kallscheuer N."/>
            <person name="Luecker S."/>
            <person name="Lage O.M."/>
            <person name="Pohl T."/>
            <person name="Merkel B.J."/>
            <person name="Hornburger P."/>
            <person name="Mueller R.-W."/>
            <person name="Bruemmer F."/>
            <person name="Labrenz M."/>
            <person name="Spormann A.M."/>
            <person name="Op den Camp H."/>
            <person name="Overmann J."/>
            <person name="Amann R."/>
            <person name="Jetten M.S.M."/>
            <person name="Mascher T."/>
            <person name="Medema M.H."/>
            <person name="Devos D.P."/>
            <person name="Kaster A.-K."/>
            <person name="Ovreas L."/>
            <person name="Rohde M."/>
            <person name="Galperin M.Y."/>
            <person name="Jogler C."/>
        </authorList>
    </citation>
    <scope>NUCLEOTIDE SEQUENCE [LARGE SCALE GENOMIC DNA]</scope>
    <source>
        <strain evidence="2 3">ETA_A8</strain>
    </source>
</reference>
<keyword evidence="1" id="KW-0732">Signal</keyword>
<sequence length="171" mass="18514" precursor="true">MKLSLQLPLLFVACSLPLVAGCAAWSPQNLFGTNLAGPPAQTYEERKAEAVQSFELKREQAGIQAAVSTWERGDVEKAQAKLQSIVASSPKSVTARLRLAEIMASQNESSAAETHLRECLTLAPQNAEAQHALGMLLSDWPGREAEGRPFLQRACELDPQNAVYAAVLQDQ</sequence>
<evidence type="ECO:0000256" key="1">
    <source>
        <dbReference type="SAM" id="SignalP"/>
    </source>
</evidence>
<feature type="chain" id="PRO_5022232499" evidence="1">
    <location>
        <begin position="21"/>
        <end position="171"/>
    </location>
</feature>
<accession>A0A517YEX9</accession>
<dbReference type="PROSITE" id="PS51257">
    <property type="entry name" value="PROKAR_LIPOPROTEIN"/>
    <property type="match status" value="1"/>
</dbReference>
<gene>
    <name evidence="2" type="ORF">ETAA8_38840</name>
</gene>
<evidence type="ECO:0000313" key="2">
    <source>
        <dbReference type="EMBL" id="QDU28779.1"/>
    </source>
</evidence>
<dbReference type="SUPFAM" id="SSF48452">
    <property type="entry name" value="TPR-like"/>
    <property type="match status" value="1"/>
</dbReference>
<proteinExistence type="predicted"/>